<feature type="region of interest" description="Disordered" evidence="1">
    <location>
        <begin position="20"/>
        <end position="40"/>
    </location>
</feature>
<evidence type="ECO:0000256" key="1">
    <source>
        <dbReference type="SAM" id="MobiDB-lite"/>
    </source>
</evidence>
<proteinExistence type="predicted"/>
<reference evidence="3" key="1">
    <citation type="journal article" date="2017" name="Nat. Ecol. Evol.">
        <title>Genome expansion and lineage-specific genetic innovations in the forest pathogenic fungi Armillaria.</title>
        <authorList>
            <person name="Sipos G."/>
            <person name="Prasanna A.N."/>
            <person name="Walter M.C."/>
            <person name="O'Connor E."/>
            <person name="Balint B."/>
            <person name="Krizsan K."/>
            <person name="Kiss B."/>
            <person name="Hess J."/>
            <person name="Varga T."/>
            <person name="Slot J."/>
            <person name="Riley R."/>
            <person name="Boka B."/>
            <person name="Rigling D."/>
            <person name="Barry K."/>
            <person name="Lee J."/>
            <person name="Mihaltcheva S."/>
            <person name="LaButti K."/>
            <person name="Lipzen A."/>
            <person name="Waldron R."/>
            <person name="Moloney N.M."/>
            <person name="Sperisen C."/>
            <person name="Kredics L."/>
            <person name="Vagvoelgyi C."/>
            <person name="Patrignani A."/>
            <person name="Fitzpatrick D."/>
            <person name="Nagy I."/>
            <person name="Doyle S."/>
            <person name="Anderson J.B."/>
            <person name="Grigoriev I.V."/>
            <person name="Gueldener U."/>
            <person name="Muensterkoetter M."/>
            <person name="Nagy L.G."/>
        </authorList>
    </citation>
    <scope>NUCLEOTIDE SEQUENCE [LARGE SCALE GENOMIC DNA]</scope>
    <source>
        <strain evidence="3">Ar21-2</strain>
    </source>
</reference>
<dbReference type="EMBL" id="KZ293678">
    <property type="protein sequence ID" value="PBK87421.1"/>
    <property type="molecule type" value="Genomic_DNA"/>
</dbReference>
<evidence type="ECO:0000313" key="3">
    <source>
        <dbReference type="Proteomes" id="UP000217790"/>
    </source>
</evidence>
<organism evidence="2 3">
    <name type="scientific">Armillaria gallica</name>
    <name type="common">Bulbous honey fungus</name>
    <name type="synonym">Armillaria bulbosa</name>
    <dbReference type="NCBI Taxonomy" id="47427"/>
    <lineage>
        <taxon>Eukaryota</taxon>
        <taxon>Fungi</taxon>
        <taxon>Dikarya</taxon>
        <taxon>Basidiomycota</taxon>
        <taxon>Agaricomycotina</taxon>
        <taxon>Agaricomycetes</taxon>
        <taxon>Agaricomycetidae</taxon>
        <taxon>Agaricales</taxon>
        <taxon>Marasmiineae</taxon>
        <taxon>Physalacriaceae</taxon>
        <taxon>Armillaria</taxon>
    </lineage>
</organism>
<dbReference type="OrthoDB" id="10462392at2759"/>
<gene>
    <name evidence="2" type="ORF">ARMGADRAFT_1085449</name>
</gene>
<keyword evidence="3" id="KW-1185">Reference proteome</keyword>
<dbReference type="InParanoid" id="A0A2H3CWL9"/>
<evidence type="ECO:0000313" key="2">
    <source>
        <dbReference type="EMBL" id="PBK87421.1"/>
    </source>
</evidence>
<sequence length="118" mass="13015">MLIWVEGGLNPNEIKARVMKEDEGEASGHANEAATGDGEPDEAEIAKIVDGFKDLGVDGFKDQLAKTQIKLDHALEKNRLLLEGLRTYMGKNQAFMRALRTKEQANHEAMMGFLDALS</sequence>
<protein>
    <submittedName>
        <fullName evidence="2">Uncharacterized protein</fullName>
    </submittedName>
</protein>
<dbReference type="AlphaFoldDB" id="A0A2H3CWL9"/>
<accession>A0A2H3CWL9</accession>
<dbReference type="Proteomes" id="UP000217790">
    <property type="component" value="Unassembled WGS sequence"/>
</dbReference>
<name>A0A2H3CWL9_ARMGA</name>